<feature type="region of interest" description="Disordered" evidence="1">
    <location>
        <begin position="156"/>
        <end position="185"/>
    </location>
</feature>
<accession>A0ABR2S0K7</accession>
<proteinExistence type="predicted"/>
<organism evidence="2 3">
    <name type="scientific">Hibiscus sabdariffa</name>
    <name type="common">roselle</name>
    <dbReference type="NCBI Taxonomy" id="183260"/>
    <lineage>
        <taxon>Eukaryota</taxon>
        <taxon>Viridiplantae</taxon>
        <taxon>Streptophyta</taxon>
        <taxon>Embryophyta</taxon>
        <taxon>Tracheophyta</taxon>
        <taxon>Spermatophyta</taxon>
        <taxon>Magnoliopsida</taxon>
        <taxon>eudicotyledons</taxon>
        <taxon>Gunneridae</taxon>
        <taxon>Pentapetalae</taxon>
        <taxon>rosids</taxon>
        <taxon>malvids</taxon>
        <taxon>Malvales</taxon>
        <taxon>Malvaceae</taxon>
        <taxon>Malvoideae</taxon>
        <taxon>Hibiscus</taxon>
    </lineage>
</organism>
<sequence length="227" mass="25412">MKEGDLDLGQKGPPIVADCWTTWPYGARDDVVRILLAEPLRLQIFWCLIGPVLRDHVEELGGDYSIEEDEVELEHSLIENASGDVKREIGVVDDSSWDEFHKSTPMNATETSNIPPTPNKKVTPPLLSKLNGVAIGMVNRHPDDIFFVVGRKRGSTSPSRGNMKKTCFRVEPEDPSRDRDGESKSSLNFWSNKLVDAMHEASQVSNLVIKVVELLREAYKEENVTLA</sequence>
<dbReference type="Proteomes" id="UP001396334">
    <property type="component" value="Unassembled WGS sequence"/>
</dbReference>
<comment type="caution">
    <text evidence="2">The sequence shown here is derived from an EMBL/GenBank/DDBJ whole genome shotgun (WGS) entry which is preliminary data.</text>
</comment>
<feature type="region of interest" description="Disordered" evidence="1">
    <location>
        <begin position="103"/>
        <end position="125"/>
    </location>
</feature>
<evidence type="ECO:0000313" key="3">
    <source>
        <dbReference type="Proteomes" id="UP001396334"/>
    </source>
</evidence>
<gene>
    <name evidence="2" type="ORF">V6N11_033808</name>
</gene>
<feature type="compositionally biased region" description="Basic and acidic residues" evidence="1">
    <location>
        <begin position="168"/>
        <end position="183"/>
    </location>
</feature>
<reference evidence="2 3" key="1">
    <citation type="journal article" date="2024" name="G3 (Bethesda)">
        <title>Genome assembly of Hibiscus sabdariffa L. provides insights into metabolisms of medicinal natural products.</title>
        <authorList>
            <person name="Kim T."/>
        </authorList>
    </citation>
    <scope>NUCLEOTIDE SEQUENCE [LARGE SCALE GENOMIC DNA]</scope>
    <source>
        <strain evidence="2">TK-2024</strain>
        <tissue evidence="2">Old leaves</tissue>
    </source>
</reference>
<feature type="compositionally biased region" description="Polar residues" evidence="1">
    <location>
        <begin position="104"/>
        <end position="114"/>
    </location>
</feature>
<dbReference type="EMBL" id="JBBPBN010000018">
    <property type="protein sequence ID" value="KAK9018761.1"/>
    <property type="molecule type" value="Genomic_DNA"/>
</dbReference>
<protein>
    <submittedName>
        <fullName evidence="2">Uncharacterized protein</fullName>
    </submittedName>
</protein>
<evidence type="ECO:0000256" key="1">
    <source>
        <dbReference type="SAM" id="MobiDB-lite"/>
    </source>
</evidence>
<keyword evidence="3" id="KW-1185">Reference proteome</keyword>
<evidence type="ECO:0000313" key="2">
    <source>
        <dbReference type="EMBL" id="KAK9018761.1"/>
    </source>
</evidence>
<name>A0ABR2S0K7_9ROSI</name>